<dbReference type="EMBL" id="WUBL01000051">
    <property type="protein sequence ID" value="KAF2968442.1"/>
    <property type="molecule type" value="Genomic_DNA"/>
</dbReference>
<evidence type="ECO:0008006" key="4">
    <source>
        <dbReference type="Google" id="ProtNLM"/>
    </source>
</evidence>
<accession>A0A7C8IX25</accession>
<name>A0A7C8IX25_9PEZI</name>
<evidence type="ECO:0000256" key="1">
    <source>
        <dbReference type="SAM" id="MobiDB-lite"/>
    </source>
</evidence>
<feature type="compositionally biased region" description="Basic residues" evidence="1">
    <location>
        <begin position="95"/>
        <end position="110"/>
    </location>
</feature>
<reference evidence="2 3" key="1">
    <citation type="submission" date="2019-12" db="EMBL/GenBank/DDBJ databases">
        <title>Draft genome sequence of the ascomycete Xylaria multiplex DSM 110363.</title>
        <authorList>
            <person name="Buettner E."/>
            <person name="Kellner H."/>
        </authorList>
    </citation>
    <scope>NUCLEOTIDE SEQUENCE [LARGE SCALE GENOMIC DNA]</scope>
    <source>
        <strain evidence="2 3">DSM 110363</strain>
    </source>
</reference>
<sequence length="129" mass="14089">MADGTAKKWSDEEKYLFLTQAIAQMHARGGSIDLAHFSIPGRTPKALSHLWAKVRKDNEDYTKEFLAKVPATPGGLKRKAPVAEGDNEEPATPVKRPRKTPAKPRVKKHAPAPAAAVEKEAYPPDVRAA</sequence>
<dbReference type="OrthoDB" id="4848529at2759"/>
<protein>
    <recommendedName>
        <fullName evidence="4">Myb-like domain-containing protein</fullName>
    </recommendedName>
</protein>
<proteinExistence type="predicted"/>
<dbReference type="InParanoid" id="A0A7C8IX25"/>
<dbReference type="AlphaFoldDB" id="A0A7C8IX25"/>
<dbReference type="Proteomes" id="UP000481858">
    <property type="component" value="Unassembled WGS sequence"/>
</dbReference>
<feature type="region of interest" description="Disordered" evidence="1">
    <location>
        <begin position="72"/>
        <end position="129"/>
    </location>
</feature>
<organism evidence="2 3">
    <name type="scientific">Xylaria multiplex</name>
    <dbReference type="NCBI Taxonomy" id="323545"/>
    <lineage>
        <taxon>Eukaryota</taxon>
        <taxon>Fungi</taxon>
        <taxon>Dikarya</taxon>
        <taxon>Ascomycota</taxon>
        <taxon>Pezizomycotina</taxon>
        <taxon>Sordariomycetes</taxon>
        <taxon>Xylariomycetidae</taxon>
        <taxon>Xylariales</taxon>
        <taxon>Xylariaceae</taxon>
        <taxon>Xylaria</taxon>
    </lineage>
</organism>
<keyword evidence="3" id="KW-1185">Reference proteome</keyword>
<evidence type="ECO:0000313" key="2">
    <source>
        <dbReference type="EMBL" id="KAF2968442.1"/>
    </source>
</evidence>
<feature type="compositionally biased region" description="Basic and acidic residues" evidence="1">
    <location>
        <begin position="117"/>
        <end position="129"/>
    </location>
</feature>
<comment type="caution">
    <text evidence="2">The sequence shown here is derived from an EMBL/GenBank/DDBJ whole genome shotgun (WGS) entry which is preliminary data.</text>
</comment>
<evidence type="ECO:0000313" key="3">
    <source>
        <dbReference type="Proteomes" id="UP000481858"/>
    </source>
</evidence>
<gene>
    <name evidence="2" type="ORF">GQX73_g5142</name>
</gene>